<keyword evidence="3" id="KW-1185">Reference proteome</keyword>
<proteinExistence type="predicted"/>
<dbReference type="AlphaFoldDB" id="A0A699Y9E7"/>
<protein>
    <submittedName>
        <fullName evidence="2">Uncharacterized protein</fullName>
    </submittedName>
</protein>
<feature type="non-terminal residue" evidence="2">
    <location>
        <position position="58"/>
    </location>
</feature>
<dbReference type="Proteomes" id="UP000485058">
    <property type="component" value="Unassembled WGS sequence"/>
</dbReference>
<feature type="compositionally biased region" description="Polar residues" evidence="1">
    <location>
        <begin position="1"/>
        <end position="10"/>
    </location>
</feature>
<comment type="caution">
    <text evidence="2">The sequence shown here is derived from an EMBL/GenBank/DDBJ whole genome shotgun (WGS) entry which is preliminary data.</text>
</comment>
<accession>A0A699Y9E7</accession>
<reference evidence="2 3" key="1">
    <citation type="submission" date="2020-02" db="EMBL/GenBank/DDBJ databases">
        <title>Draft genome sequence of Haematococcus lacustris strain NIES-144.</title>
        <authorList>
            <person name="Morimoto D."/>
            <person name="Nakagawa S."/>
            <person name="Yoshida T."/>
            <person name="Sawayama S."/>
        </authorList>
    </citation>
    <scope>NUCLEOTIDE SEQUENCE [LARGE SCALE GENOMIC DNA]</scope>
    <source>
        <strain evidence="2 3">NIES-144</strain>
    </source>
</reference>
<name>A0A699Y9E7_HAELA</name>
<evidence type="ECO:0000313" key="3">
    <source>
        <dbReference type="Proteomes" id="UP000485058"/>
    </source>
</evidence>
<sequence>MSKADNNTTCPGHLALAWEPEKTLEPRPKAQLFASATTSSSSAQEMMDMTWTRHSSRG</sequence>
<evidence type="ECO:0000256" key="1">
    <source>
        <dbReference type="SAM" id="MobiDB-lite"/>
    </source>
</evidence>
<feature type="region of interest" description="Disordered" evidence="1">
    <location>
        <begin position="1"/>
        <end position="58"/>
    </location>
</feature>
<feature type="compositionally biased region" description="Basic and acidic residues" evidence="1">
    <location>
        <begin position="19"/>
        <end position="28"/>
    </location>
</feature>
<organism evidence="2 3">
    <name type="scientific">Haematococcus lacustris</name>
    <name type="common">Green alga</name>
    <name type="synonym">Haematococcus pluvialis</name>
    <dbReference type="NCBI Taxonomy" id="44745"/>
    <lineage>
        <taxon>Eukaryota</taxon>
        <taxon>Viridiplantae</taxon>
        <taxon>Chlorophyta</taxon>
        <taxon>core chlorophytes</taxon>
        <taxon>Chlorophyceae</taxon>
        <taxon>CS clade</taxon>
        <taxon>Chlamydomonadales</taxon>
        <taxon>Haematococcaceae</taxon>
        <taxon>Haematococcus</taxon>
    </lineage>
</organism>
<feature type="non-terminal residue" evidence="2">
    <location>
        <position position="1"/>
    </location>
</feature>
<feature type="compositionally biased region" description="Low complexity" evidence="1">
    <location>
        <begin position="34"/>
        <end position="43"/>
    </location>
</feature>
<dbReference type="EMBL" id="BLLF01000058">
    <property type="protein sequence ID" value="GFH06817.1"/>
    <property type="molecule type" value="Genomic_DNA"/>
</dbReference>
<gene>
    <name evidence="2" type="ORF">HaLaN_01518</name>
</gene>
<evidence type="ECO:0000313" key="2">
    <source>
        <dbReference type="EMBL" id="GFH06817.1"/>
    </source>
</evidence>